<dbReference type="InParanoid" id="A0A1D3DAN1"/>
<dbReference type="EMBL" id="JROU02000056">
    <property type="protein sequence ID" value="OEH80503.1"/>
    <property type="molecule type" value="Genomic_DNA"/>
</dbReference>
<protein>
    <submittedName>
        <fullName evidence="1">Uncharacterized protein</fullName>
    </submittedName>
</protein>
<dbReference type="Proteomes" id="UP000095192">
    <property type="component" value="Unassembled WGS sequence"/>
</dbReference>
<dbReference type="VEuPathDB" id="ToxoDB:cyc_09090"/>
<proteinExistence type="predicted"/>
<organism evidence="1 2">
    <name type="scientific">Cyclospora cayetanensis</name>
    <dbReference type="NCBI Taxonomy" id="88456"/>
    <lineage>
        <taxon>Eukaryota</taxon>
        <taxon>Sar</taxon>
        <taxon>Alveolata</taxon>
        <taxon>Apicomplexa</taxon>
        <taxon>Conoidasida</taxon>
        <taxon>Coccidia</taxon>
        <taxon>Eucoccidiorida</taxon>
        <taxon>Eimeriorina</taxon>
        <taxon>Eimeriidae</taxon>
        <taxon>Cyclospora</taxon>
    </lineage>
</organism>
<comment type="caution">
    <text evidence="1">The sequence shown here is derived from an EMBL/GenBank/DDBJ whole genome shotgun (WGS) entry which is preliminary data.</text>
</comment>
<gene>
    <name evidence="1" type="ORF">cyc_09090</name>
</gene>
<accession>A0A1D3DAN1</accession>
<reference evidence="1 2" key="1">
    <citation type="journal article" date="2016" name="BMC Genomics">
        <title>Comparative genomics reveals Cyclospora cayetanensis possesses coccidia-like metabolism and invasion components but unique surface antigens.</title>
        <authorList>
            <person name="Liu S."/>
            <person name="Wang L."/>
            <person name="Zheng H."/>
            <person name="Xu Z."/>
            <person name="Roellig D.M."/>
            <person name="Li N."/>
            <person name="Frace M.A."/>
            <person name="Tang K."/>
            <person name="Arrowood M.J."/>
            <person name="Moss D.M."/>
            <person name="Zhang L."/>
            <person name="Feng Y."/>
            <person name="Xiao L."/>
        </authorList>
    </citation>
    <scope>NUCLEOTIDE SEQUENCE [LARGE SCALE GENOMIC DNA]</scope>
    <source>
        <strain evidence="1 2">CHN_HEN01</strain>
    </source>
</reference>
<keyword evidence="2" id="KW-1185">Reference proteome</keyword>
<name>A0A1D3DAN1_9EIME</name>
<evidence type="ECO:0000313" key="2">
    <source>
        <dbReference type="Proteomes" id="UP000095192"/>
    </source>
</evidence>
<evidence type="ECO:0000313" key="1">
    <source>
        <dbReference type="EMBL" id="OEH80503.1"/>
    </source>
</evidence>
<dbReference type="AlphaFoldDB" id="A0A1D3DAN1"/>
<sequence>MAETPQRPPDFDACGKSLTTAARSRKVGGEVQPALQWHAFGGQWVASLRSGIGIDLQEHVQQEEQRLAARRLLLLRGGSWAADKPSGWGVKLQFEQQLTAKVASSASSGGSSVSLVVGKFHEGYL</sequence>